<keyword evidence="1" id="KW-0862">Zinc</keyword>
<dbReference type="CDD" id="cd22343">
    <property type="entry name" value="PDDEXK_lambda_exonuclease-like"/>
    <property type="match status" value="1"/>
</dbReference>
<evidence type="ECO:0000259" key="2">
    <source>
        <dbReference type="PROSITE" id="PS50966"/>
    </source>
</evidence>
<dbReference type="GO" id="GO:0008270">
    <property type="term" value="F:zinc ion binding"/>
    <property type="evidence" value="ECO:0007669"/>
    <property type="project" value="UniProtKB-KW"/>
</dbReference>
<dbReference type="InterPro" id="IPR019080">
    <property type="entry name" value="YqaJ_viral_recombinase"/>
</dbReference>
<name>A0A9Q9YUU1_CYPCA</name>
<accession>A0A9Q9YUU1</accession>
<dbReference type="InterPro" id="IPR051703">
    <property type="entry name" value="NF-kappa-B_Signaling_Reg"/>
</dbReference>
<dbReference type="RefSeq" id="XP_042626809.1">
    <property type="nucleotide sequence ID" value="XM_042770875.1"/>
</dbReference>
<dbReference type="Pfam" id="PF09588">
    <property type="entry name" value="YqaJ"/>
    <property type="match status" value="1"/>
</dbReference>
<dbReference type="Proteomes" id="UP001155660">
    <property type="component" value="Chromosome A15"/>
</dbReference>
<protein>
    <submittedName>
        <fullName evidence="3">Uncharacterized protein LOC109078180 isoform X1</fullName>
    </submittedName>
</protein>
<sequence>MSVSNKDSSTGEVTIRAECYRSMRKSQKPHSLSIVLGDARPVQLQSCQCTCVAGTAVCNHVAALLYQTAHYCQLSITSVPPTHSCTETEQKWHKPRSMGVKPGLVNDMVILSDRPKERKLMEGIRSNLYKGVSSALPELSTLRVDEVYHDVPSDVAPLITTMAMDINVPLVDSAFGKVQEGSVLSYHMPAKRVPKTCPHTDAPSPPQLPLQGYRLGPSTCSFVCTEHQQHHMMSLETTLENAHKIANSTKEQSSCIEWHQLRRPRITSSKFREVCHTRAQSSAENLAKRLLRPSHQTADMRRGLDMEPAAVEEYCRVREVNHYPCGFLIHPDAPWMGSSPDGIVYDPKGQTVFGLVEIKCPNVASYVDCPYIKISEGTHTLRKSHSYFWQIQGQMLISGLDWCDFVVYTQEDMFIQRIPRDNEITKTMKVKNDFFYFYCYLFASLNN</sequence>
<dbReference type="OrthoDB" id="261614at2759"/>
<dbReference type="PROSITE" id="PS50966">
    <property type="entry name" value="ZF_SWIM"/>
    <property type="match status" value="1"/>
</dbReference>
<dbReference type="InterPro" id="IPR007527">
    <property type="entry name" value="Znf_SWIM"/>
</dbReference>
<dbReference type="PANTHER" id="PTHR46609">
    <property type="entry name" value="EXONUCLEASE, PHAGE-TYPE/RECB, C-TERMINAL DOMAIN-CONTAINING PROTEIN"/>
    <property type="match status" value="1"/>
</dbReference>
<evidence type="ECO:0000313" key="3">
    <source>
        <dbReference type="RefSeq" id="XP_042626809.1"/>
    </source>
</evidence>
<keyword evidence="1" id="KW-0479">Metal-binding</keyword>
<dbReference type="AlphaFoldDB" id="A0A9Q9YUU1"/>
<proteinExistence type="predicted"/>
<evidence type="ECO:0000256" key="1">
    <source>
        <dbReference type="PROSITE-ProRule" id="PRU00325"/>
    </source>
</evidence>
<gene>
    <name evidence="3" type="primary">LOC109078180</name>
</gene>
<reference evidence="3" key="1">
    <citation type="submission" date="2025-08" db="UniProtKB">
        <authorList>
            <consortium name="RefSeq"/>
        </authorList>
    </citation>
    <scope>IDENTIFICATION</scope>
    <source>
        <tissue evidence="3">Muscle</tissue>
    </source>
</reference>
<organism evidence="3">
    <name type="scientific">Cyprinus carpio</name>
    <name type="common">Common carp</name>
    <dbReference type="NCBI Taxonomy" id="7962"/>
    <lineage>
        <taxon>Eukaryota</taxon>
        <taxon>Metazoa</taxon>
        <taxon>Chordata</taxon>
        <taxon>Craniata</taxon>
        <taxon>Vertebrata</taxon>
        <taxon>Euteleostomi</taxon>
        <taxon>Actinopterygii</taxon>
        <taxon>Neopterygii</taxon>
        <taxon>Teleostei</taxon>
        <taxon>Ostariophysi</taxon>
        <taxon>Cypriniformes</taxon>
        <taxon>Cyprinidae</taxon>
        <taxon>Cyprininae</taxon>
        <taxon>Cyprinus</taxon>
    </lineage>
</organism>
<dbReference type="PANTHER" id="PTHR46609:SF7">
    <property type="match status" value="1"/>
</dbReference>
<dbReference type="KEGG" id="ccar:109078180"/>
<dbReference type="GeneID" id="109078180"/>
<keyword evidence="1" id="KW-0863">Zinc-finger</keyword>
<feature type="domain" description="SWIM-type" evidence="2">
    <location>
        <begin position="40"/>
        <end position="69"/>
    </location>
</feature>